<gene>
    <name evidence="1" type="ORF">L3X38_037625</name>
</gene>
<keyword evidence="2" id="KW-1185">Reference proteome</keyword>
<reference evidence="1 2" key="1">
    <citation type="journal article" date="2022" name="G3 (Bethesda)">
        <title>Whole-genome sequence and methylome profiling of the almond [Prunus dulcis (Mill.) D.A. Webb] cultivar 'Nonpareil'.</title>
        <authorList>
            <person name="D'Amico-Willman K.M."/>
            <person name="Ouma W.Z."/>
            <person name="Meulia T."/>
            <person name="Sideli G.M."/>
            <person name="Gradziel T.M."/>
            <person name="Fresnedo-Ramirez J."/>
        </authorList>
    </citation>
    <scope>NUCLEOTIDE SEQUENCE [LARGE SCALE GENOMIC DNA]</scope>
    <source>
        <strain evidence="1">Clone GOH B32 T37-40</strain>
    </source>
</reference>
<accession>A0AAD4YRE8</accession>
<comment type="caution">
    <text evidence="1">The sequence shown here is derived from an EMBL/GenBank/DDBJ whole genome shotgun (WGS) entry which is preliminary data.</text>
</comment>
<proteinExistence type="predicted"/>
<dbReference type="Proteomes" id="UP001054821">
    <property type="component" value="Chromosome 7"/>
</dbReference>
<evidence type="ECO:0000313" key="2">
    <source>
        <dbReference type="Proteomes" id="UP001054821"/>
    </source>
</evidence>
<name>A0AAD4YRE8_PRUDU</name>
<evidence type="ECO:0008006" key="3">
    <source>
        <dbReference type="Google" id="ProtNLM"/>
    </source>
</evidence>
<dbReference type="SUPFAM" id="SSF56219">
    <property type="entry name" value="DNase I-like"/>
    <property type="match status" value="1"/>
</dbReference>
<dbReference type="PANTHER" id="PTHR33710:SF71">
    <property type="entry name" value="ENDONUCLEASE_EXONUCLEASE_PHOSPHATASE DOMAIN-CONTAINING PROTEIN"/>
    <property type="match status" value="1"/>
</dbReference>
<evidence type="ECO:0000313" key="1">
    <source>
        <dbReference type="EMBL" id="KAI5317918.1"/>
    </source>
</evidence>
<dbReference type="PANTHER" id="PTHR33710">
    <property type="entry name" value="BNAC02G09200D PROTEIN"/>
    <property type="match status" value="1"/>
</dbReference>
<dbReference type="Gene3D" id="3.60.10.10">
    <property type="entry name" value="Endonuclease/exonuclease/phosphatase"/>
    <property type="match status" value="1"/>
</dbReference>
<dbReference type="AlphaFoldDB" id="A0AAD4YRE8"/>
<dbReference type="InterPro" id="IPR036691">
    <property type="entry name" value="Endo/exonu/phosph_ase_sf"/>
</dbReference>
<protein>
    <recommendedName>
        <fullName evidence="3">Exo_endo_phos domain-containing protein</fullName>
    </recommendedName>
</protein>
<organism evidence="1 2">
    <name type="scientific">Prunus dulcis</name>
    <name type="common">Almond</name>
    <name type="synonym">Amygdalus dulcis</name>
    <dbReference type="NCBI Taxonomy" id="3755"/>
    <lineage>
        <taxon>Eukaryota</taxon>
        <taxon>Viridiplantae</taxon>
        <taxon>Streptophyta</taxon>
        <taxon>Embryophyta</taxon>
        <taxon>Tracheophyta</taxon>
        <taxon>Spermatophyta</taxon>
        <taxon>Magnoliopsida</taxon>
        <taxon>eudicotyledons</taxon>
        <taxon>Gunneridae</taxon>
        <taxon>Pentapetalae</taxon>
        <taxon>rosids</taxon>
        <taxon>fabids</taxon>
        <taxon>Rosales</taxon>
        <taxon>Rosaceae</taxon>
        <taxon>Amygdaloideae</taxon>
        <taxon>Amygdaleae</taxon>
        <taxon>Prunus</taxon>
    </lineage>
</organism>
<sequence>MNRHRLNQIRRQCGFCKSFVVDPIGTADHTFGTFTWLYGTLYNTEKTAFWECIYEWDKGDQIPWIVSGDMNEVLWNFEKEGGAPWNPRRRRYLLEFMESNSLIDLGFSGQCFTWEKKCTDNVVVRERLDSDNSASPGKRNKVFRFEASWAEDPDCKELIGRCWSGNVEGSGILVLRELERFHMSLASDNTLQQQESIKANLEKLWKAEELGTKF</sequence>
<dbReference type="EMBL" id="JAJFAZ020000007">
    <property type="protein sequence ID" value="KAI5317918.1"/>
    <property type="molecule type" value="Genomic_DNA"/>
</dbReference>